<dbReference type="GO" id="GO:0017056">
    <property type="term" value="F:structural constituent of nuclear pore"/>
    <property type="evidence" value="ECO:0007669"/>
    <property type="project" value="TreeGrafter"/>
</dbReference>
<comment type="subcellular location">
    <subcellularLocation>
        <location evidence="1 9">Nucleus</location>
        <location evidence="1 9">Nuclear pore complex</location>
    </subcellularLocation>
</comment>
<keyword evidence="6 9" id="KW-0811">Translocation</keyword>
<dbReference type="PANTHER" id="PTHR13373">
    <property type="entry name" value="FROUNT PROTEIN-RELATED"/>
    <property type="match status" value="1"/>
</dbReference>
<dbReference type="GO" id="GO:0006606">
    <property type="term" value="P:protein import into nucleus"/>
    <property type="evidence" value="ECO:0007669"/>
    <property type="project" value="TreeGrafter"/>
</dbReference>
<evidence type="ECO:0000256" key="2">
    <source>
        <dbReference type="ARBA" id="ARBA00005573"/>
    </source>
</evidence>
<dbReference type="GO" id="GO:0031965">
    <property type="term" value="C:nuclear membrane"/>
    <property type="evidence" value="ECO:0007669"/>
    <property type="project" value="UniProtKB-UniRule"/>
</dbReference>
<keyword evidence="9" id="KW-0472">Membrane</keyword>
<dbReference type="Pfam" id="PF07575">
    <property type="entry name" value="Nucleopor_Nup85"/>
    <property type="match status" value="1"/>
</dbReference>
<dbReference type="PaxDb" id="55529-EKX47478"/>
<reference evidence="11 13" key="1">
    <citation type="journal article" date="2012" name="Nature">
        <title>Algal genomes reveal evolutionary mosaicism and the fate of nucleomorphs.</title>
        <authorList>
            <consortium name="DOE Joint Genome Institute"/>
            <person name="Curtis B.A."/>
            <person name="Tanifuji G."/>
            <person name="Burki F."/>
            <person name="Gruber A."/>
            <person name="Irimia M."/>
            <person name="Maruyama S."/>
            <person name="Arias M.C."/>
            <person name="Ball S.G."/>
            <person name="Gile G.H."/>
            <person name="Hirakawa Y."/>
            <person name="Hopkins J.F."/>
            <person name="Kuo A."/>
            <person name="Rensing S.A."/>
            <person name="Schmutz J."/>
            <person name="Symeonidi A."/>
            <person name="Elias M."/>
            <person name="Eveleigh R.J."/>
            <person name="Herman E.K."/>
            <person name="Klute M.J."/>
            <person name="Nakayama T."/>
            <person name="Obornik M."/>
            <person name="Reyes-Prieto A."/>
            <person name="Armbrust E.V."/>
            <person name="Aves S.J."/>
            <person name="Beiko R.G."/>
            <person name="Coutinho P."/>
            <person name="Dacks J.B."/>
            <person name="Durnford D.G."/>
            <person name="Fast N.M."/>
            <person name="Green B.R."/>
            <person name="Grisdale C.J."/>
            <person name="Hempel F."/>
            <person name="Henrissat B."/>
            <person name="Hoppner M.P."/>
            <person name="Ishida K."/>
            <person name="Kim E."/>
            <person name="Koreny L."/>
            <person name="Kroth P.G."/>
            <person name="Liu Y."/>
            <person name="Malik S.B."/>
            <person name="Maier U.G."/>
            <person name="McRose D."/>
            <person name="Mock T."/>
            <person name="Neilson J.A."/>
            <person name="Onodera N.T."/>
            <person name="Poole A.M."/>
            <person name="Pritham E.J."/>
            <person name="Richards T.A."/>
            <person name="Rocap G."/>
            <person name="Roy S.W."/>
            <person name="Sarai C."/>
            <person name="Schaack S."/>
            <person name="Shirato S."/>
            <person name="Slamovits C.H."/>
            <person name="Spencer D.F."/>
            <person name="Suzuki S."/>
            <person name="Worden A.Z."/>
            <person name="Zauner S."/>
            <person name="Barry K."/>
            <person name="Bell C."/>
            <person name="Bharti A.K."/>
            <person name="Crow J.A."/>
            <person name="Grimwood J."/>
            <person name="Kramer R."/>
            <person name="Lindquist E."/>
            <person name="Lucas S."/>
            <person name="Salamov A."/>
            <person name="McFadden G.I."/>
            <person name="Lane C.E."/>
            <person name="Keeling P.J."/>
            <person name="Gray M.W."/>
            <person name="Grigoriev I.V."/>
            <person name="Archibald J.M."/>
        </authorList>
    </citation>
    <scope>NUCLEOTIDE SEQUENCE</scope>
    <source>
        <strain evidence="11 13">CCMP2712</strain>
    </source>
</reference>
<evidence type="ECO:0000256" key="7">
    <source>
        <dbReference type="ARBA" id="ARBA00023132"/>
    </source>
</evidence>
<evidence type="ECO:0000256" key="8">
    <source>
        <dbReference type="ARBA" id="ARBA00023242"/>
    </source>
</evidence>
<dbReference type="PANTHER" id="PTHR13373:SF21">
    <property type="entry name" value="NUCLEAR PORE COMPLEX PROTEIN NUP85"/>
    <property type="match status" value="1"/>
</dbReference>
<keyword evidence="13" id="KW-1185">Reference proteome</keyword>
<proteinExistence type="inferred from homology"/>
<evidence type="ECO:0000313" key="13">
    <source>
        <dbReference type="Proteomes" id="UP000011087"/>
    </source>
</evidence>
<dbReference type="Proteomes" id="UP000011087">
    <property type="component" value="Unassembled WGS sequence"/>
</dbReference>
<evidence type="ECO:0000313" key="12">
    <source>
        <dbReference type="EnsemblProtists" id="EKX47478"/>
    </source>
</evidence>
<reference evidence="12" key="3">
    <citation type="submission" date="2015-06" db="UniProtKB">
        <authorList>
            <consortium name="EnsemblProtists"/>
        </authorList>
    </citation>
    <scope>IDENTIFICATION</scope>
</reference>
<evidence type="ECO:0000256" key="3">
    <source>
        <dbReference type="ARBA" id="ARBA00022448"/>
    </source>
</evidence>
<keyword evidence="4 9" id="KW-0509">mRNA transport</keyword>
<dbReference type="HOGENOM" id="CLU_378776_0_0_1"/>
<evidence type="ECO:0000256" key="6">
    <source>
        <dbReference type="ARBA" id="ARBA00023010"/>
    </source>
</evidence>
<evidence type="ECO:0000256" key="10">
    <source>
        <dbReference type="SAM" id="MobiDB-lite"/>
    </source>
</evidence>
<dbReference type="KEGG" id="gtt:GUITHDRAFT_106918"/>
<keyword evidence="7 9" id="KW-0906">Nuclear pore complex</keyword>
<keyword evidence="8 9" id="KW-0539">Nucleus</keyword>
<keyword evidence="3 9" id="KW-0813">Transport</keyword>
<dbReference type="OrthoDB" id="17644at2759"/>
<dbReference type="GO" id="GO:0006406">
    <property type="term" value="P:mRNA export from nucleus"/>
    <property type="evidence" value="ECO:0007669"/>
    <property type="project" value="TreeGrafter"/>
</dbReference>
<evidence type="ECO:0000256" key="1">
    <source>
        <dbReference type="ARBA" id="ARBA00004567"/>
    </source>
</evidence>
<dbReference type="OMA" id="MANCFRA"/>
<dbReference type="EMBL" id="JH992990">
    <property type="protein sequence ID" value="EKX47478.1"/>
    <property type="molecule type" value="Genomic_DNA"/>
</dbReference>
<dbReference type="GO" id="GO:0045893">
    <property type="term" value="P:positive regulation of DNA-templated transcription"/>
    <property type="evidence" value="ECO:0007669"/>
    <property type="project" value="TreeGrafter"/>
</dbReference>
<dbReference type="GO" id="GO:0031080">
    <property type="term" value="C:nuclear pore outer ring"/>
    <property type="evidence" value="ECO:0007669"/>
    <property type="project" value="TreeGrafter"/>
</dbReference>
<gene>
    <name evidence="11" type="primary">85</name>
    <name evidence="11" type="synonym">NUP75</name>
    <name evidence="11" type="ORF">GUITHDRAFT_106918</name>
</gene>
<dbReference type="InterPro" id="IPR011502">
    <property type="entry name" value="Nucleoporin_Nup85"/>
</dbReference>
<dbReference type="EnsemblProtists" id="EKX47478">
    <property type="protein sequence ID" value="EKX47478"/>
    <property type="gene ID" value="GUITHDRAFT_106918"/>
</dbReference>
<evidence type="ECO:0000256" key="5">
    <source>
        <dbReference type="ARBA" id="ARBA00022927"/>
    </source>
</evidence>
<feature type="region of interest" description="Disordered" evidence="10">
    <location>
        <begin position="661"/>
        <end position="684"/>
    </location>
</feature>
<sequence length="732" mass="83075">MAKVTLFSWGPGDDLVVTSGQIPQGVSETASPDERRRAVSRGADLSWIRLNLPWSLWKNRNFVQAPLQMFYSEAQNVWSQSISRALSVGMNDANLDARRMLLADEINEYKELYCTLLTRMVENVENLQEGDAALAKDMLSRLYRGHQAWHLAHIIIKHLSPRPANMNADLPFDLVHWMQEHNPSDLFQGGSSQPFLTDGASYRANDDWWRALFHFVMHVYIDQAVEMLSLIGRDGPFAHQCGEDGVEMVEVMLSLLVGGGEGGEVSLFELENMVDNNVAIDSYWRVWTTRKEWTYLDKLVQRGASPICQKMATMVKIMKGSEDEISAHAYSWLQIVVTRMLFGRSETVLGVADLASYADDALTVHGQFVRKPEDEESVIKDLLRLDMQGAVQHFFTDLKDWWSSAHLADVLYRGKYLPFSQLFASNMRTYAICNYIDILMSSNNMWQVAMAYVKGVVESDAMVDESTSVEARERWRVRRQEMLHLAHLIISRQHIDSDIKCRHLLQCCPEYVRDIHGSHLWDDSELIVKTASEIQCAWGLRLYARGHEAASLYWLARAESKLVATLASQSLHSFVQGVDDSLYRMQPILQYVEETRGEDIPSEVQLIRTYSRMRELMATVSDLSLKDRQSLRSAKNPSGATLVQAGREAAKLLLELLDESRGGETRRAAPRSLSLPPSSSGLTRMQALQDVESSFKADRRKRSEAERMRMESIRLALARGLSVSLQQEASAQ</sequence>
<evidence type="ECO:0000313" key="11">
    <source>
        <dbReference type="EMBL" id="EKX47478.1"/>
    </source>
</evidence>
<protein>
    <recommendedName>
        <fullName evidence="9">Nuclear pore complex protein Nup85</fullName>
    </recommendedName>
</protein>
<feature type="compositionally biased region" description="Low complexity" evidence="10">
    <location>
        <begin position="670"/>
        <end position="680"/>
    </location>
</feature>
<accession>L1JG33</accession>
<dbReference type="eggNOG" id="KOG2271">
    <property type="taxonomic scope" value="Eukaryota"/>
</dbReference>
<comment type="function">
    <text evidence="9">Functions as a component of the nuclear pore complex (NPC).</text>
</comment>
<dbReference type="AlphaFoldDB" id="L1JG33"/>
<name>L1JG33_GUITC</name>
<comment type="subunit">
    <text evidence="9">Component of the nuclear pore complex (NPC).</text>
</comment>
<evidence type="ECO:0000256" key="4">
    <source>
        <dbReference type="ARBA" id="ARBA00022816"/>
    </source>
</evidence>
<comment type="similarity">
    <text evidence="2 9">Belongs to the nucleoporin Nup85 family.</text>
</comment>
<evidence type="ECO:0000256" key="9">
    <source>
        <dbReference type="RuleBase" id="RU365073"/>
    </source>
</evidence>
<keyword evidence="5 9" id="KW-0653">Protein transport</keyword>
<organism evidence="11">
    <name type="scientific">Guillardia theta (strain CCMP2712)</name>
    <name type="common">Cryptophyte</name>
    <dbReference type="NCBI Taxonomy" id="905079"/>
    <lineage>
        <taxon>Eukaryota</taxon>
        <taxon>Cryptophyceae</taxon>
        <taxon>Pyrenomonadales</taxon>
        <taxon>Geminigeraceae</taxon>
        <taxon>Guillardia</taxon>
    </lineage>
</organism>
<dbReference type="STRING" id="905079.L1JG33"/>
<reference evidence="13" key="2">
    <citation type="submission" date="2012-11" db="EMBL/GenBank/DDBJ databases">
        <authorList>
            <person name="Kuo A."/>
            <person name="Curtis B.A."/>
            <person name="Tanifuji G."/>
            <person name="Burki F."/>
            <person name="Gruber A."/>
            <person name="Irimia M."/>
            <person name="Maruyama S."/>
            <person name="Arias M.C."/>
            <person name="Ball S.G."/>
            <person name="Gile G.H."/>
            <person name="Hirakawa Y."/>
            <person name="Hopkins J.F."/>
            <person name="Rensing S.A."/>
            <person name="Schmutz J."/>
            <person name="Symeonidi A."/>
            <person name="Elias M."/>
            <person name="Eveleigh R.J."/>
            <person name="Herman E.K."/>
            <person name="Klute M.J."/>
            <person name="Nakayama T."/>
            <person name="Obornik M."/>
            <person name="Reyes-Prieto A."/>
            <person name="Armbrust E.V."/>
            <person name="Aves S.J."/>
            <person name="Beiko R.G."/>
            <person name="Coutinho P."/>
            <person name="Dacks J.B."/>
            <person name="Durnford D.G."/>
            <person name="Fast N.M."/>
            <person name="Green B.R."/>
            <person name="Grisdale C."/>
            <person name="Hempe F."/>
            <person name="Henrissat B."/>
            <person name="Hoppner M.P."/>
            <person name="Ishida K.-I."/>
            <person name="Kim E."/>
            <person name="Koreny L."/>
            <person name="Kroth P.G."/>
            <person name="Liu Y."/>
            <person name="Malik S.-B."/>
            <person name="Maier U.G."/>
            <person name="McRose D."/>
            <person name="Mock T."/>
            <person name="Neilson J.A."/>
            <person name="Onodera N.T."/>
            <person name="Poole A.M."/>
            <person name="Pritham E.J."/>
            <person name="Richards T.A."/>
            <person name="Rocap G."/>
            <person name="Roy S.W."/>
            <person name="Sarai C."/>
            <person name="Schaack S."/>
            <person name="Shirato S."/>
            <person name="Slamovits C.H."/>
            <person name="Spencer D.F."/>
            <person name="Suzuki S."/>
            <person name="Worden A.Z."/>
            <person name="Zauner S."/>
            <person name="Barry K."/>
            <person name="Bell C."/>
            <person name="Bharti A.K."/>
            <person name="Crow J.A."/>
            <person name="Grimwood J."/>
            <person name="Kramer R."/>
            <person name="Lindquist E."/>
            <person name="Lucas S."/>
            <person name="Salamov A."/>
            <person name="McFadden G.I."/>
            <person name="Lane C.E."/>
            <person name="Keeling P.J."/>
            <person name="Gray M.W."/>
            <person name="Grigoriev I.V."/>
            <person name="Archibald J.M."/>
        </authorList>
    </citation>
    <scope>NUCLEOTIDE SEQUENCE</scope>
    <source>
        <strain evidence="13">CCMP2712</strain>
    </source>
</reference>